<proteinExistence type="predicted"/>
<dbReference type="RefSeq" id="WP_157860148.1">
    <property type="nucleotide sequence ID" value="NZ_DUJU01000193.1"/>
</dbReference>
<accession>A0A832SME3</accession>
<organism evidence="1 2">
    <name type="scientific">Methanosarcina acetivorans</name>
    <dbReference type="NCBI Taxonomy" id="2214"/>
    <lineage>
        <taxon>Archaea</taxon>
        <taxon>Methanobacteriati</taxon>
        <taxon>Methanobacteriota</taxon>
        <taxon>Stenosarchaea group</taxon>
        <taxon>Methanomicrobia</taxon>
        <taxon>Methanosarcinales</taxon>
        <taxon>Methanosarcinaceae</taxon>
        <taxon>Methanosarcina</taxon>
    </lineage>
</organism>
<evidence type="ECO:0000313" key="1">
    <source>
        <dbReference type="EMBL" id="HIH95752.1"/>
    </source>
</evidence>
<gene>
    <name evidence="1" type="ORF">HA338_17680</name>
</gene>
<sequence length="38" mass="4303">MSFDAKKTFGKTTTIAEQLKGRSSLVSTPFWRGLERRA</sequence>
<dbReference type="GeneID" id="32154457"/>
<reference evidence="1" key="1">
    <citation type="journal article" date="2020" name="bioRxiv">
        <title>A rank-normalized archaeal taxonomy based on genome phylogeny resolves widespread incomplete and uneven classifications.</title>
        <authorList>
            <person name="Rinke C."/>
            <person name="Chuvochina M."/>
            <person name="Mussig A.J."/>
            <person name="Chaumeil P.-A."/>
            <person name="Waite D.W."/>
            <person name="Whitman W.B."/>
            <person name="Parks D.H."/>
            <person name="Hugenholtz P."/>
        </authorList>
    </citation>
    <scope>NUCLEOTIDE SEQUENCE</scope>
    <source>
        <strain evidence="1">UBA8876</strain>
    </source>
</reference>
<dbReference type="EMBL" id="DUJU01000193">
    <property type="protein sequence ID" value="HIH95752.1"/>
    <property type="molecule type" value="Genomic_DNA"/>
</dbReference>
<comment type="caution">
    <text evidence="1">The sequence shown here is derived from an EMBL/GenBank/DDBJ whole genome shotgun (WGS) entry which is preliminary data.</text>
</comment>
<evidence type="ECO:0000313" key="2">
    <source>
        <dbReference type="Proteomes" id="UP000600774"/>
    </source>
</evidence>
<dbReference type="AlphaFoldDB" id="A0A832SME3"/>
<name>A0A832SME3_9EURY</name>
<protein>
    <submittedName>
        <fullName evidence="1">Uncharacterized protein</fullName>
    </submittedName>
</protein>
<dbReference type="Proteomes" id="UP000600774">
    <property type="component" value="Unassembled WGS sequence"/>
</dbReference>